<dbReference type="EMBL" id="KY565347">
    <property type="protein sequence ID" value="AQY55089.1"/>
    <property type="molecule type" value="Genomic_DNA"/>
</dbReference>
<dbReference type="KEGG" id="vg:40075876"/>
<evidence type="ECO:0000313" key="3">
    <source>
        <dbReference type="Proteomes" id="UP000225660"/>
    </source>
</evidence>
<organism evidence="2 3">
    <name type="scientific">Geobacillus phage TP-84</name>
    <dbReference type="NCBI Taxonomy" id="1965361"/>
    <lineage>
        <taxon>Viruses</taxon>
        <taxon>Duplodnaviria</taxon>
        <taxon>Heunggongvirae</taxon>
        <taxon>Uroviricota</taxon>
        <taxon>Caudoviricetes</taxon>
        <taxon>Saundersvirus</taxon>
        <taxon>Saundersvirus Tp84</taxon>
    </lineage>
</organism>
<dbReference type="Proteomes" id="UP000225660">
    <property type="component" value="Segment"/>
</dbReference>
<sequence length="81" mass="9433">MAIKSREAYMIMRNPETHMEIKIDLTKENAGDLAIKAHEKGFVPMDHELTRNQYHKQFKSLSKAVNPKPRKRKGSRKNGKK</sequence>
<dbReference type="RefSeq" id="YP_009600114.1">
    <property type="nucleotide sequence ID" value="NC_041918.2"/>
</dbReference>
<dbReference type="GeneID" id="40075876"/>
<name>A0A1U9WQQ1_9CAUD</name>
<accession>A0A1U9WQQ1</accession>
<reference evidence="2" key="1">
    <citation type="submission" date="2017-10" db="EMBL/GenBank/DDBJ databases">
        <title>Sequence, genome organization and annotation of the thermophilic 47,7-kb bacterophage TO-84 that infects Geobacillus stearothermophilus.</title>
        <authorList>
            <person name="Skowron P.M."/>
            <person name="Kropinski A."/>
            <person name="Los M."/>
        </authorList>
    </citation>
    <scope>NUCLEOTIDE SEQUENCE [LARGE SCALE GENOMIC DNA]</scope>
</reference>
<protein>
    <submittedName>
        <fullName evidence="2">Uncharacterized protein</fullName>
    </submittedName>
</protein>
<proteinExistence type="predicted"/>
<evidence type="ECO:0000256" key="1">
    <source>
        <dbReference type="SAM" id="MobiDB-lite"/>
    </source>
</evidence>
<evidence type="ECO:0000313" key="2">
    <source>
        <dbReference type="EMBL" id="AQY55089.1"/>
    </source>
</evidence>
<feature type="region of interest" description="Disordered" evidence="1">
    <location>
        <begin position="58"/>
        <end position="81"/>
    </location>
</feature>
<feature type="compositionally biased region" description="Basic residues" evidence="1">
    <location>
        <begin position="68"/>
        <end position="81"/>
    </location>
</feature>
<keyword evidence="3" id="KW-1185">Reference proteome</keyword>